<comment type="caution">
    <text evidence="9">The sequence shown here is derived from an EMBL/GenBank/DDBJ whole genome shotgun (WGS) entry which is preliminary data.</text>
</comment>
<evidence type="ECO:0000256" key="1">
    <source>
        <dbReference type="ARBA" id="ARBA00011073"/>
    </source>
</evidence>
<evidence type="ECO:0000256" key="4">
    <source>
        <dbReference type="ARBA" id="ARBA00022825"/>
    </source>
</evidence>
<feature type="active site" description="Charge relay system" evidence="5">
    <location>
        <position position="410"/>
    </location>
</feature>
<dbReference type="InterPro" id="IPR007280">
    <property type="entry name" value="Peptidase_C_arc/bac"/>
</dbReference>
<dbReference type="SUPFAM" id="SSF89260">
    <property type="entry name" value="Collagen-binding domain"/>
    <property type="match status" value="1"/>
</dbReference>
<dbReference type="Pfam" id="PF00082">
    <property type="entry name" value="Peptidase_S8"/>
    <property type="match status" value="1"/>
</dbReference>
<keyword evidence="10" id="KW-1185">Reference proteome</keyword>
<evidence type="ECO:0000313" key="9">
    <source>
        <dbReference type="EMBL" id="MEK0186545.1"/>
    </source>
</evidence>
<gene>
    <name evidence="9" type="ORF">WMG39_17055</name>
</gene>
<dbReference type="PRINTS" id="PR00723">
    <property type="entry name" value="SUBTILISIN"/>
</dbReference>
<feature type="domain" description="Peptidase S8/S53" evidence="7">
    <location>
        <begin position="401"/>
        <end position="678"/>
    </location>
</feature>
<dbReference type="PANTHER" id="PTHR43806">
    <property type="entry name" value="PEPTIDASE S8"/>
    <property type="match status" value="1"/>
</dbReference>
<dbReference type="SUPFAM" id="SSF52743">
    <property type="entry name" value="Subtilisin-like"/>
    <property type="match status" value="1"/>
</dbReference>
<proteinExistence type="inferred from homology"/>
<dbReference type="SUPFAM" id="SSF51120">
    <property type="entry name" value="beta-Roll"/>
    <property type="match status" value="1"/>
</dbReference>
<dbReference type="PROSITE" id="PS51892">
    <property type="entry name" value="SUBTILASE"/>
    <property type="match status" value="1"/>
</dbReference>
<dbReference type="PROSITE" id="PS00330">
    <property type="entry name" value="HEMOLYSIN_CALCIUM"/>
    <property type="match status" value="2"/>
</dbReference>
<dbReference type="InterPro" id="IPR022398">
    <property type="entry name" value="Peptidase_S8_His-AS"/>
</dbReference>
<evidence type="ECO:0000256" key="6">
    <source>
        <dbReference type="RuleBase" id="RU003355"/>
    </source>
</evidence>
<dbReference type="PRINTS" id="PR00313">
    <property type="entry name" value="CABNDNGRPT"/>
</dbReference>
<dbReference type="CDD" id="cd07473">
    <property type="entry name" value="Peptidases_S8_Subtilisin_like"/>
    <property type="match status" value="1"/>
</dbReference>
<dbReference type="InterPro" id="IPR001343">
    <property type="entry name" value="Hemolysn_Ca-bd"/>
</dbReference>
<dbReference type="Proteomes" id="UP001384579">
    <property type="component" value="Unassembled WGS sequence"/>
</dbReference>
<dbReference type="Gene3D" id="2.60.120.380">
    <property type="match status" value="1"/>
</dbReference>
<dbReference type="EMBL" id="JBBLXS010000229">
    <property type="protein sequence ID" value="MEK0186545.1"/>
    <property type="molecule type" value="Genomic_DNA"/>
</dbReference>
<dbReference type="InterPro" id="IPR018247">
    <property type="entry name" value="EF_Hand_1_Ca_BS"/>
</dbReference>
<dbReference type="PROSITE" id="PS00138">
    <property type="entry name" value="SUBTILASE_SER"/>
    <property type="match status" value="1"/>
</dbReference>
<evidence type="ECO:0000256" key="3">
    <source>
        <dbReference type="ARBA" id="ARBA00022801"/>
    </source>
</evidence>
<dbReference type="InterPro" id="IPR018511">
    <property type="entry name" value="Hemolysin-typ_Ca-bd_CS"/>
</dbReference>
<keyword evidence="3 5" id="KW-0378">Hydrolase</keyword>
<evidence type="ECO:0000259" key="7">
    <source>
        <dbReference type="Pfam" id="PF00082"/>
    </source>
</evidence>
<reference evidence="9 10" key="1">
    <citation type="journal article" date="2020" name="Harmful Algae">
        <title>Molecular and morphological characterization of a novel dihydroanatoxin-a producing Microcoleus species (cyanobacteria) from the Russian River, California, USA.</title>
        <authorList>
            <person name="Conklin K.Y."/>
            <person name="Stancheva R."/>
            <person name="Otten T.G."/>
            <person name="Fadness R."/>
            <person name="Boyer G.L."/>
            <person name="Read B."/>
            <person name="Zhang X."/>
            <person name="Sheath R.G."/>
        </authorList>
    </citation>
    <scope>NUCLEOTIDE SEQUENCE [LARGE SCALE GENOMIC DNA]</scope>
    <source>
        <strain evidence="9 10">PTRS2</strain>
    </source>
</reference>
<dbReference type="PROSITE" id="PS00018">
    <property type="entry name" value="EF_HAND_1"/>
    <property type="match status" value="1"/>
</dbReference>
<dbReference type="InterPro" id="IPR050131">
    <property type="entry name" value="Peptidase_S8_subtilisin-like"/>
</dbReference>
<feature type="active site" description="Charge relay system" evidence="5">
    <location>
        <position position="474"/>
    </location>
</feature>
<dbReference type="InterPro" id="IPR023827">
    <property type="entry name" value="Peptidase_S8_Asp-AS"/>
</dbReference>
<dbReference type="PANTHER" id="PTHR43806:SF11">
    <property type="entry name" value="CEREVISIN-RELATED"/>
    <property type="match status" value="1"/>
</dbReference>
<dbReference type="InterPro" id="IPR036852">
    <property type="entry name" value="Peptidase_S8/S53_dom_sf"/>
</dbReference>
<evidence type="ECO:0000259" key="8">
    <source>
        <dbReference type="Pfam" id="PF04151"/>
    </source>
</evidence>
<dbReference type="InterPro" id="IPR015500">
    <property type="entry name" value="Peptidase_S8_subtilisin-rel"/>
</dbReference>
<feature type="active site" description="Charge relay system" evidence="5">
    <location>
        <position position="644"/>
    </location>
</feature>
<dbReference type="InterPro" id="IPR011049">
    <property type="entry name" value="Serralysin-like_metalloprot_C"/>
</dbReference>
<dbReference type="Gene3D" id="3.40.50.200">
    <property type="entry name" value="Peptidase S8/S53 domain"/>
    <property type="match status" value="1"/>
</dbReference>
<dbReference type="RefSeq" id="WP_340519760.1">
    <property type="nucleotide sequence ID" value="NZ_JBBLXS010000229.1"/>
</dbReference>
<dbReference type="Pfam" id="PF04151">
    <property type="entry name" value="PPC"/>
    <property type="match status" value="1"/>
</dbReference>
<dbReference type="PROSITE" id="PS00136">
    <property type="entry name" value="SUBTILASE_ASP"/>
    <property type="match status" value="1"/>
</dbReference>
<keyword evidence="2 5" id="KW-0645">Protease</keyword>
<comment type="similarity">
    <text evidence="1 5 6">Belongs to the peptidase S8 family.</text>
</comment>
<accession>A0ABU8YQB3</accession>
<name>A0ABU8YQB3_9CYAN</name>
<evidence type="ECO:0000256" key="5">
    <source>
        <dbReference type="PROSITE-ProRule" id="PRU01240"/>
    </source>
</evidence>
<feature type="domain" description="Peptidase C-terminal archaeal/bacterial" evidence="8">
    <location>
        <begin position="247"/>
        <end position="319"/>
    </location>
</feature>
<evidence type="ECO:0000313" key="10">
    <source>
        <dbReference type="Proteomes" id="UP001384579"/>
    </source>
</evidence>
<dbReference type="Pfam" id="PF00353">
    <property type="entry name" value="HemolysinCabind"/>
    <property type="match status" value="2"/>
</dbReference>
<dbReference type="InterPro" id="IPR023828">
    <property type="entry name" value="Peptidase_S8_Ser-AS"/>
</dbReference>
<dbReference type="InterPro" id="IPR034204">
    <property type="entry name" value="PfSUB1-like_cat_dom"/>
</dbReference>
<organism evidence="9 10">
    <name type="scientific">Microcoleus anatoxicus PTRS2</name>
    <dbReference type="NCBI Taxonomy" id="2705321"/>
    <lineage>
        <taxon>Bacteria</taxon>
        <taxon>Bacillati</taxon>
        <taxon>Cyanobacteriota</taxon>
        <taxon>Cyanophyceae</taxon>
        <taxon>Oscillatoriophycideae</taxon>
        <taxon>Oscillatoriales</taxon>
        <taxon>Microcoleaceae</taxon>
        <taxon>Microcoleus</taxon>
        <taxon>Microcoleus anatoxicus</taxon>
    </lineage>
</organism>
<dbReference type="Gene3D" id="2.150.10.10">
    <property type="entry name" value="Serralysin-like metalloprotease, C-terminal"/>
    <property type="match status" value="2"/>
</dbReference>
<protein>
    <submittedName>
        <fullName evidence="9">S8 family serine peptidase</fullName>
    </submittedName>
</protein>
<keyword evidence="4 5" id="KW-0720">Serine protease</keyword>
<dbReference type="InterPro" id="IPR000209">
    <property type="entry name" value="Peptidase_S8/S53_dom"/>
</dbReference>
<dbReference type="PROSITE" id="PS00137">
    <property type="entry name" value="SUBTILASE_HIS"/>
    <property type="match status" value="1"/>
</dbReference>
<evidence type="ECO:0000256" key="2">
    <source>
        <dbReference type="ARBA" id="ARBA00022670"/>
    </source>
</evidence>
<sequence>MPGPSPDGLSYLLDNSPNSFTLTPGFLTPYPNGLFALGGNDFVVGASDADRLSGDDGNDKLIGGANSDTLFGGADNDFLNGGIGNDILFGDSGNDTLQGGKGADLLNGGKGADVLIGDGGKDTLTGGLGSDTFVFHTDSAVMDLMAADIITDFNSSVDAIGLTDNLTEADLILEQQAIGPRTSDTIIKIRQSGAILGVVTNKLPQDLTGKFISATPVLSNQLSQARDIGILSSPQTITDSVSNAQPEDIYRFSLSLTSDFSLNLNGLNTDVGLTVIKDINGDNSVDFTDIIASAQDSSLLSKSIQLNALTPGTYYVRVSQSQGNTNFTLNLSATPTTVSINNVSNLEGFDSRFGFGLVNAAAAVAKARNSPTFPDVPDLGGDEWGRDLIKAPEVWAQGLTGDGIVVAVIDSGVDYNHPDLTGNIWSNNGENGIDSQGRNKANNGIDDDGNGLVDDFRGWDFVNNDNDPMDDNNHGTHIAGLVAAKKDGVGMTGVAPTAKIMPLKILDRSGSGRIRDEIAAINYAVANGAKIVNVSLGGLQLNEPELNAIRAAEAKGVTVISAAGNDARPQADYPARFANEAGIAVGAIQRNKQFANYSNRAGTELIDYFIAPGGDGGKADSGDIYSTVPLSVPGIPYRYVAGTSMAVPQVAGVVALMLQANPNLTPAQIKQILAETANRSDII</sequence>